<feature type="transmembrane region" description="Helical" evidence="7">
    <location>
        <begin position="29"/>
        <end position="48"/>
    </location>
</feature>
<dbReference type="EMBL" id="CP011213">
    <property type="protein sequence ID" value="AKM82403.1"/>
    <property type="molecule type" value="Genomic_DNA"/>
</dbReference>
<comment type="similarity">
    <text evidence="2">Belongs to the UPF0410 family.</text>
</comment>
<evidence type="ECO:0000256" key="5">
    <source>
        <dbReference type="ARBA" id="ARBA00022989"/>
    </source>
</evidence>
<evidence type="ECO:0000256" key="7">
    <source>
        <dbReference type="SAM" id="Phobius"/>
    </source>
</evidence>
<dbReference type="PANTHER" id="PTHR33884">
    <property type="entry name" value="UPF0410 PROTEIN YMGE"/>
    <property type="match status" value="1"/>
</dbReference>
<evidence type="ECO:0000256" key="2">
    <source>
        <dbReference type="ARBA" id="ARBA00011006"/>
    </source>
</evidence>
<reference evidence="8 9" key="1">
    <citation type="journal article" date="2015" name="Nature">
        <title>rRNA introns, odd ribosomes, and small enigmatic genomes across a large radiation of phyla.</title>
        <authorList>
            <person name="Brown C.T."/>
            <person name="Hug L.A."/>
            <person name="Thomas B.C."/>
            <person name="Sharon I."/>
            <person name="Castelle C.J."/>
            <person name="Singh A."/>
            <person name="Wilkins M.J."/>
            <person name="Williams K.H."/>
            <person name="Banfield J.F."/>
        </authorList>
    </citation>
    <scope>NUCLEOTIDE SEQUENCE [LARGE SCALE GENOMIC DNA]</scope>
</reference>
<organism evidence="8 9">
    <name type="scientific">Berkelbacteria bacterium GW2011_GWE1_39_12</name>
    <dbReference type="NCBI Taxonomy" id="1618337"/>
    <lineage>
        <taxon>Bacteria</taxon>
        <taxon>Candidatus Berkelbacteria</taxon>
    </lineage>
</organism>
<evidence type="ECO:0000313" key="9">
    <source>
        <dbReference type="Proteomes" id="UP000035648"/>
    </source>
</evidence>
<dbReference type="STRING" id="1618337.UT28_C0001G0602"/>
<evidence type="ECO:0000256" key="1">
    <source>
        <dbReference type="ARBA" id="ARBA00004651"/>
    </source>
</evidence>
<dbReference type="Proteomes" id="UP000035648">
    <property type="component" value="Chromosome"/>
</dbReference>
<evidence type="ECO:0000256" key="6">
    <source>
        <dbReference type="ARBA" id="ARBA00023136"/>
    </source>
</evidence>
<feature type="transmembrane region" description="Helical" evidence="7">
    <location>
        <begin position="60"/>
        <end position="84"/>
    </location>
</feature>
<dbReference type="PANTHER" id="PTHR33884:SF3">
    <property type="entry name" value="UPF0410 PROTEIN YMGE"/>
    <property type="match status" value="1"/>
</dbReference>
<dbReference type="InterPro" id="IPR007341">
    <property type="entry name" value="Transgly_assoc"/>
</dbReference>
<dbReference type="GO" id="GO:0005886">
    <property type="term" value="C:plasma membrane"/>
    <property type="evidence" value="ECO:0007669"/>
    <property type="project" value="UniProtKB-SubCell"/>
</dbReference>
<keyword evidence="3" id="KW-1003">Cell membrane</keyword>
<gene>
    <name evidence="8" type="ORF">UT28_C0001G0602</name>
</gene>
<accession>A0A0G4B4S2</accession>
<evidence type="ECO:0000313" key="8">
    <source>
        <dbReference type="EMBL" id="AKM82403.1"/>
    </source>
</evidence>
<comment type="subcellular location">
    <subcellularLocation>
        <location evidence="1">Cell membrane</location>
        <topology evidence="1">Multi-pass membrane protein</topology>
    </subcellularLocation>
</comment>
<proteinExistence type="inferred from homology"/>
<sequence>MSWIITIIVGGLIGWIANGIYKTGHMHGLLVDIVVGIVGSLLGKYVFYDLLGIGSAASSGSFSFFGIFWGVIGAIILISILRLLKIY</sequence>
<dbReference type="Pfam" id="PF04226">
    <property type="entry name" value="Transgly_assoc"/>
    <property type="match status" value="1"/>
</dbReference>
<protein>
    <submittedName>
        <fullName evidence="8">Transglycosylase associated protein</fullName>
    </submittedName>
</protein>
<keyword evidence="6 7" id="KW-0472">Membrane</keyword>
<keyword evidence="5 7" id="KW-1133">Transmembrane helix</keyword>
<evidence type="ECO:0000256" key="4">
    <source>
        <dbReference type="ARBA" id="ARBA00022692"/>
    </source>
</evidence>
<dbReference type="KEGG" id="bbgw:UT28_C0001G0602"/>
<name>A0A0G4B4S2_9BACT</name>
<evidence type="ECO:0000256" key="3">
    <source>
        <dbReference type="ARBA" id="ARBA00022475"/>
    </source>
</evidence>
<dbReference type="AlphaFoldDB" id="A0A0G4B4S2"/>
<keyword evidence="4 7" id="KW-0812">Transmembrane</keyword>